<dbReference type="GO" id="GO:0051301">
    <property type="term" value="P:cell division"/>
    <property type="evidence" value="ECO:0007669"/>
    <property type="project" value="UniProtKB-KW"/>
</dbReference>
<dbReference type="InterPro" id="IPR005757">
    <property type="entry name" value="Mpl"/>
</dbReference>
<dbReference type="EC" id="6.3.2.45" evidence="9"/>
<evidence type="ECO:0000259" key="11">
    <source>
        <dbReference type="Pfam" id="PF02875"/>
    </source>
</evidence>
<dbReference type="Pfam" id="PF08245">
    <property type="entry name" value="Mur_ligase_M"/>
    <property type="match status" value="1"/>
</dbReference>
<dbReference type="HAMAP" id="MF_02020">
    <property type="entry name" value="Mpl"/>
    <property type="match status" value="1"/>
</dbReference>
<keyword evidence="3 9" id="KW-0547">Nucleotide-binding</keyword>
<keyword evidence="8 9" id="KW-0961">Cell wall biogenesis/degradation</keyword>
<evidence type="ECO:0000313" key="13">
    <source>
        <dbReference type="EMBL" id="PCJ42672.1"/>
    </source>
</evidence>
<proteinExistence type="inferred from homology"/>
<reference evidence="14" key="1">
    <citation type="submission" date="2017-08" db="EMBL/GenBank/DDBJ databases">
        <title>A dynamic microbial community with high functional redundancy inhabits the cold, oxic subseafloor aquifer.</title>
        <authorList>
            <person name="Tully B.J."/>
            <person name="Wheat C.G."/>
            <person name="Glazer B.T."/>
            <person name="Huber J.A."/>
        </authorList>
    </citation>
    <scope>NUCLEOTIDE SEQUENCE [LARGE SCALE GENOMIC DNA]</scope>
</reference>
<dbReference type="GO" id="GO:0008360">
    <property type="term" value="P:regulation of cell shape"/>
    <property type="evidence" value="ECO:0007669"/>
    <property type="project" value="UniProtKB-KW"/>
</dbReference>
<evidence type="ECO:0000256" key="7">
    <source>
        <dbReference type="ARBA" id="ARBA00023306"/>
    </source>
</evidence>
<dbReference type="EMBL" id="NVWI01000002">
    <property type="protein sequence ID" value="PCJ42672.1"/>
    <property type="molecule type" value="Genomic_DNA"/>
</dbReference>
<dbReference type="GO" id="GO:0071555">
    <property type="term" value="P:cell wall organization"/>
    <property type="evidence" value="ECO:0007669"/>
    <property type="project" value="UniProtKB-KW"/>
</dbReference>
<dbReference type="PANTHER" id="PTHR43445">
    <property type="entry name" value="UDP-N-ACETYLMURAMATE--L-ALANINE LIGASE-RELATED"/>
    <property type="match status" value="1"/>
</dbReference>
<dbReference type="SUPFAM" id="SSF53244">
    <property type="entry name" value="MurD-like peptide ligases, peptide-binding domain"/>
    <property type="match status" value="1"/>
</dbReference>
<evidence type="ECO:0000256" key="5">
    <source>
        <dbReference type="ARBA" id="ARBA00022960"/>
    </source>
</evidence>
<keyword evidence="2 9" id="KW-0132">Cell division</keyword>
<dbReference type="SUPFAM" id="SSF51984">
    <property type="entry name" value="MurCD N-terminal domain"/>
    <property type="match status" value="1"/>
</dbReference>
<dbReference type="Pfam" id="PF01225">
    <property type="entry name" value="Mur_ligase"/>
    <property type="match status" value="1"/>
</dbReference>
<dbReference type="AlphaFoldDB" id="A0A2A5CFX8"/>
<dbReference type="Gene3D" id="3.40.1190.10">
    <property type="entry name" value="Mur-like, catalytic domain"/>
    <property type="match status" value="1"/>
</dbReference>
<dbReference type="Pfam" id="PF02875">
    <property type="entry name" value="Mur_ligase_C"/>
    <property type="match status" value="1"/>
</dbReference>
<evidence type="ECO:0000256" key="6">
    <source>
        <dbReference type="ARBA" id="ARBA00022984"/>
    </source>
</evidence>
<name>A0A2A5CFX8_9GAMM</name>
<comment type="similarity">
    <text evidence="9">Belongs to the MurCDEF family. Mpl subfamily.</text>
</comment>
<accession>A0A2A5CFX8</accession>
<dbReference type="InterPro" id="IPR050061">
    <property type="entry name" value="MurCDEF_pg_biosynth"/>
</dbReference>
<keyword evidence="7 9" id="KW-0131">Cell cycle</keyword>
<feature type="domain" description="Mur ligase C-terminal" evidence="11">
    <location>
        <begin position="320"/>
        <end position="446"/>
    </location>
</feature>
<comment type="cofactor">
    <cofactor evidence="9">
        <name>Mg(2+)</name>
        <dbReference type="ChEBI" id="CHEBI:18420"/>
    </cofactor>
</comment>
<evidence type="ECO:0000256" key="1">
    <source>
        <dbReference type="ARBA" id="ARBA00022598"/>
    </source>
</evidence>
<dbReference type="SUPFAM" id="SSF53623">
    <property type="entry name" value="MurD-like peptide ligases, catalytic domain"/>
    <property type="match status" value="1"/>
</dbReference>
<dbReference type="GO" id="GO:0009254">
    <property type="term" value="P:peptidoglycan turnover"/>
    <property type="evidence" value="ECO:0007669"/>
    <property type="project" value="UniProtKB-UniRule"/>
</dbReference>
<evidence type="ECO:0000259" key="10">
    <source>
        <dbReference type="Pfam" id="PF01225"/>
    </source>
</evidence>
<evidence type="ECO:0000313" key="14">
    <source>
        <dbReference type="Proteomes" id="UP000228987"/>
    </source>
</evidence>
<dbReference type="Proteomes" id="UP000228987">
    <property type="component" value="Unassembled WGS sequence"/>
</dbReference>
<feature type="binding site" evidence="9">
    <location>
        <begin position="110"/>
        <end position="116"/>
    </location>
    <ligand>
        <name>ATP</name>
        <dbReference type="ChEBI" id="CHEBI:30616"/>
    </ligand>
</feature>
<dbReference type="GO" id="GO:0009252">
    <property type="term" value="P:peptidoglycan biosynthetic process"/>
    <property type="evidence" value="ECO:0007669"/>
    <property type="project" value="UniProtKB-UniRule"/>
</dbReference>
<sequence>MHIHILGICGTFMGSLAILAKQLGYQVSGSDQHVYPPMSTQLQEQGIKLSEGYDPAHLQDKPDMIVIGNTCSRGNPAVEYVLNEGLPYCSGPQWLAEHVLQGRWVLAVAGTHGKTTTTSMLSWILEYAGLEPGFLIGGVPKNFDASARLGEQAYFVIEADEYDSAFFDKRSKFIHYQPRTVIMGNLEFDHADIFPNLESIQTQFHHLVKLIPQNGLIISPAENANLAAVFEKGSWAPHETFGVDGVVGEEANPDWQVRLLQEDGSRFQVQHDAEEAEVNWRLLGQHNVQNAIAAIAAAAHVGVSLQKSCAALAKFSGVKRRMEELGSFAGVSVYDDFAHHPTAIKTTLDGKRAALDISNKGERLIAVIEARSNTMKMGYHQNTLADSLSAADKVYWYKNADTKLDLDAIASACRPEFKALESVDALIEALVAESQSGDHIVVMSNGGFEGFHQRLCAALQG</sequence>
<comment type="caution">
    <text evidence="13">The sequence shown here is derived from an EMBL/GenBank/DDBJ whole genome shotgun (WGS) entry which is preliminary data.</text>
</comment>
<comment type="catalytic activity">
    <reaction evidence="9">
        <text>UDP-N-acetyl-alpha-D-muramate + L-alanyl-gamma-D-glutamyl-meso-2,6-diaminopimelate + ATP = UDP-N-acetyl-alpha-D-muramoyl-L-alanyl-gamma-D-glutamyl-meso-2,6-diaminopimelate + ADP + phosphate + H(+)</text>
        <dbReference type="Rhea" id="RHEA:29563"/>
        <dbReference type="ChEBI" id="CHEBI:15378"/>
        <dbReference type="ChEBI" id="CHEBI:30616"/>
        <dbReference type="ChEBI" id="CHEBI:43474"/>
        <dbReference type="ChEBI" id="CHEBI:61401"/>
        <dbReference type="ChEBI" id="CHEBI:70757"/>
        <dbReference type="ChEBI" id="CHEBI:83905"/>
        <dbReference type="ChEBI" id="CHEBI:456216"/>
        <dbReference type="EC" id="6.3.2.45"/>
    </reaction>
</comment>
<dbReference type="GO" id="GO:0005524">
    <property type="term" value="F:ATP binding"/>
    <property type="evidence" value="ECO:0007669"/>
    <property type="project" value="UniProtKB-UniRule"/>
</dbReference>
<dbReference type="Gene3D" id="3.90.190.20">
    <property type="entry name" value="Mur ligase, C-terminal domain"/>
    <property type="match status" value="1"/>
</dbReference>
<evidence type="ECO:0000256" key="3">
    <source>
        <dbReference type="ARBA" id="ARBA00022741"/>
    </source>
</evidence>
<keyword evidence="6 9" id="KW-0573">Peptidoglycan synthesis</keyword>
<protein>
    <recommendedName>
        <fullName evidence="9">UDP-N-acetylmuramate--L-alanyl-gamma-D-glutamyl-meso-2,6-diaminoheptandioate ligase</fullName>
        <ecNumber evidence="9">6.3.2.45</ecNumber>
    </recommendedName>
    <alternativeName>
        <fullName evidence="9">Murein peptide ligase</fullName>
    </alternativeName>
    <alternativeName>
        <fullName evidence="9">UDP-N-acetylmuramate:L-alanyl-gamma-D-glutamyl-meso-diaminopimelate ligase</fullName>
    </alternativeName>
</protein>
<evidence type="ECO:0000256" key="8">
    <source>
        <dbReference type="ARBA" id="ARBA00023316"/>
    </source>
</evidence>
<dbReference type="Gene3D" id="3.40.50.720">
    <property type="entry name" value="NAD(P)-binding Rossmann-like Domain"/>
    <property type="match status" value="1"/>
</dbReference>
<dbReference type="NCBIfam" id="TIGR01081">
    <property type="entry name" value="mpl"/>
    <property type="match status" value="1"/>
</dbReference>
<evidence type="ECO:0000256" key="9">
    <source>
        <dbReference type="HAMAP-Rule" id="MF_02020"/>
    </source>
</evidence>
<dbReference type="InterPro" id="IPR013221">
    <property type="entry name" value="Mur_ligase_cen"/>
</dbReference>
<dbReference type="InterPro" id="IPR004101">
    <property type="entry name" value="Mur_ligase_C"/>
</dbReference>
<keyword evidence="5 9" id="KW-0133">Cell shape</keyword>
<comment type="pathway">
    <text evidence="9">Cell wall biogenesis; peptidoglycan recycling.</text>
</comment>
<dbReference type="InterPro" id="IPR036615">
    <property type="entry name" value="Mur_ligase_C_dom_sf"/>
</dbReference>
<keyword evidence="9" id="KW-0460">Magnesium</keyword>
<evidence type="ECO:0000259" key="12">
    <source>
        <dbReference type="Pfam" id="PF08245"/>
    </source>
</evidence>
<dbReference type="UniPathway" id="UPA00544"/>
<keyword evidence="4 9" id="KW-0067">ATP-binding</keyword>
<feature type="domain" description="Mur ligase central" evidence="12">
    <location>
        <begin position="108"/>
        <end position="298"/>
    </location>
</feature>
<evidence type="ECO:0000256" key="2">
    <source>
        <dbReference type="ARBA" id="ARBA00022618"/>
    </source>
</evidence>
<dbReference type="InterPro" id="IPR000713">
    <property type="entry name" value="Mur_ligase_N"/>
</dbReference>
<dbReference type="PANTHER" id="PTHR43445:SF5">
    <property type="entry name" value="UDP-N-ACETYLMURAMATE--L-ALANYL-GAMMA-D-GLUTAMYL-MESO-2,6-DIAMINOHEPTANDIOATE LIGASE"/>
    <property type="match status" value="1"/>
</dbReference>
<dbReference type="GO" id="GO:0106418">
    <property type="term" value="F:UDP-N-acetylmuramate-L-alanyl-gamma-D-glutamyl-meso-2,6-diaminoheptanedioate ligase activity"/>
    <property type="evidence" value="ECO:0007669"/>
    <property type="project" value="UniProtKB-EC"/>
</dbReference>
<gene>
    <name evidence="9 13" type="primary">mpl</name>
    <name evidence="13" type="ORF">COA71_03975</name>
</gene>
<keyword evidence="1 9" id="KW-0436">Ligase</keyword>
<evidence type="ECO:0000256" key="4">
    <source>
        <dbReference type="ARBA" id="ARBA00022840"/>
    </source>
</evidence>
<organism evidence="13 14">
    <name type="scientific">SAR86 cluster bacterium</name>
    <dbReference type="NCBI Taxonomy" id="2030880"/>
    <lineage>
        <taxon>Bacteria</taxon>
        <taxon>Pseudomonadati</taxon>
        <taxon>Pseudomonadota</taxon>
        <taxon>Gammaproteobacteria</taxon>
        <taxon>SAR86 cluster</taxon>
    </lineage>
</organism>
<feature type="domain" description="Mur ligase N-terminal catalytic" evidence="10">
    <location>
        <begin position="2"/>
        <end position="100"/>
    </location>
</feature>
<comment type="function">
    <text evidence="9">Reutilizes the intact tripeptide L-alanyl-gamma-D-glutamyl-meso-diaminopimelate by linking it to UDP-N-acetylmuramate.</text>
</comment>
<dbReference type="InterPro" id="IPR036565">
    <property type="entry name" value="Mur-like_cat_sf"/>
</dbReference>